<accession>A0A5J5E1M2</accession>
<comment type="catalytic activity">
    <reaction evidence="4 5">
        <text>an acyl phosphate + H2O = a carboxylate + phosphate + H(+)</text>
        <dbReference type="Rhea" id="RHEA:14965"/>
        <dbReference type="ChEBI" id="CHEBI:15377"/>
        <dbReference type="ChEBI" id="CHEBI:15378"/>
        <dbReference type="ChEBI" id="CHEBI:29067"/>
        <dbReference type="ChEBI" id="CHEBI:43474"/>
        <dbReference type="ChEBI" id="CHEBI:59918"/>
        <dbReference type="EC" id="3.6.1.7"/>
    </reaction>
</comment>
<dbReference type="InterPro" id="IPR017968">
    <property type="entry name" value="Acylphosphatase_CS"/>
</dbReference>
<dbReference type="EMBL" id="RZOA01000012">
    <property type="protein sequence ID" value="KAA8823074.1"/>
    <property type="molecule type" value="Genomic_DNA"/>
</dbReference>
<dbReference type="AlphaFoldDB" id="A0A5J5E1M2"/>
<proteinExistence type="inferred from homology"/>
<dbReference type="PROSITE" id="PS51160">
    <property type="entry name" value="ACYLPHOSPHATASE_3"/>
    <property type="match status" value="1"/>
</dbReference>
<comment type="caution">
    <text evidence="9">The sequence shown here is derived from an EMBL/GenBank/DDBJ whole genome shotgun (WGS) entry which is preliminary data.</text>
</comment>
<keyword evidence="5" id="KW-0378">Hydrolase</keyword>
<evidence type="ECO:0000259" key="7">
    <source>
        <dbReference type="PROSITE" id="PS51160"/>
    </source>
</evidence>
<dbReference type="EC" id="3.6.1.7" evidence="2 5"/>
<evidence type="ECO:0000256" key="2">
    <source>
        <dbReference type="ARBA" id="ARBA00012150"/>
    </source>
</evidence>
<keyword evidence="11" id="KW-1185">Reference proteome</keyword>
<dbReference type="InterPro" id="IPR036046">
    <property type="entry name" value="Acylphosphatase-like_dom_sf"/>
</dbReference>
<reference evidence="10 11" key="1">
    <citation type="journal article" date="2019" name="Syst. Appl. Microbiol.">
        <title>Characterization of Bifidobacterium species in feaces of the Egyptian fruit bat: Description of B. vespertilionis sp. nov. and B. rousetti sp. nov.</title>
        <authorList>
            <person name="Modesto M."/>
            <person name="Satti M."/>
            <person name="Watanabe K."/>
            <person name="Puglisi E."/>
            <person name="Morelli L."/>
            <person name="Huang C.-H."/>
            <person name="Liou J.-S."/>
            <person name="Miyashita M."/>
            <person name="Tamura T."/>
            <person name="Saito S."/>
            <person name="Mori K."/>
            <person name="Huang L."/>
            <person name="Sciavilla P."/>
            <person name="Sandri C."/>
            <person name="Spiezio C."/>
            <person name="Vitali F."/>
            <person name="Cavalieri D."/>
            <person name="Perpetuini G."/>
            <person name="Tofalo R."/>
            <person name="Bonetti A."/>
            <person name="Arita M."/>
            <person name="Mattarelli P."/>
        </authorList>
    </citation>
    <scope>NUCLEOTIDE SEQUENCE [LARGE SCALE GENOMIC DNA]</scope>
    <source>
        <strain evidence="8 11">RST16</strain>
        <strain evidence="9 10">RST8</strain>
    </source>
</reference>
<evidence type="ECO:0000256" key="6">
    <source>
        <dbReference type="RuleBase" id="RU004168"/>
    </source>
</evidence>
<organism evidence="9 10">
    <name type="scientific">Bifidobacterium vespertilionis</name>
    <dbReference type="NCBI Taxonomy" id="2562524"/>
    <lineage>
        <taxon>Bacteria</taxon>
        <taxon>Bacillati</taxon>
        <taxon>Actinomycetota</taxon>
        <taxon>Actinomycetes</taxon>
        <taxon>Bifidobacteriales</taxon>
        <taxon>Bifidobacteriaceae</taxon>
        <taxon>Bifidobacterium</taxon>
    </lineage>
</organism>
<feature type="active site" evidence="5">
    <location>
        <position position="47"/>
    </location>
</feature>
<evidence type="ECO:0000313" key="10">
    <source>
        <dbReference type="Proteomes" id="UP000345527"/>
    </source>
</evidence>
<dbReference type="Pfam" id="PF00708">
    <property type="entry name" value="Acylphosphatase"/>
    <property type="match status" value="1"/>
</dbReference>
<dbReference type="Gene3D" id="3.30.70.100">
    <property type="match status" value="1"/>
</dbReference>
<dbReference type="InterPro" id="IPR001792">
    <property type="entry name" value="Acylphosphatase-like_dom"/>
</dbReference>
<name>A0A5J5E1M2_9BIFI</name>
<dbReference type="SUPFAM" id="SSF54975">
    <property type="entry name" value="Acylphosphatase/BLUF domain-like"/>
    <property type="match status" value="1"/>
</dbReference>
<dbReference type="OrthoDB" id="3182027at2"/>
<dbReference type="Proteomes" id="UP000345527">
    <property type="component" value="Unassembled WGS sequence"/>
</dbReference>
<gene>
    <name evidence="9" type="ORF">EM848_06900</name>
    <name evidence="8" type="ORF">EMO90_09615</name>
</gene>
<evidence type="ECO:0000313" key="11">
    <source>
        <dbReference type="Proteomes" id="UP000374630"/>
    </source>
</evidence>
<dbReference type="PANTHER" id="PTHR47268:SF4">
    <property type="entry name" value="ACYLPHOSPHATASE"/>
    <property type="match status" value="1"/>
</dbReference>
<comment type="similarity">
    <text evidence="1 6">Belongs to the acylphosphatase family.</text>
</comment>
<feature type="domain" description="Acylphosphatase-like" evidence="7">
    <location>
        <begin position="14"/>
        <end position="104"/>
    </location>
</feature>
<protein>
    <recommendedName>
        <fullName evidence="3 5">acylphosphatase</fullName>
        <ecNumber evidence="2 5">3.6.1.7</ecNumber>
    </recommendedName>
</protein>
<dbReference type="EMBL" id="RZNZ01000014">
    <property type="protein sequence ID" value="KAA8818619.1"/>
    <property type="molecule type" value="Genomic_DNA"/>
</dbReference>
<evidence type="ECO:0000256" key="5">
    <source>
        <dbReference type="PROSITE-ProRule" id="PRU00520"/>
    </source>
</evidence>
<evidence type="ECO:0000256" key="4">
    <source>
        <dbReference type="ARBA" id="ARBA00047645"/>
    </source>
</evidence>
<evidence type="ECO:0000256" key="1">
    <source>
        <dbReference type="ARBA" id="ARBA00005614"/>
    </source>
</evidence>
<sequence>MRDADGMRDVSAIRWHMTVTGRVQGVGYRYAVVMAARRIGAVGWVRNRYDGSVECEAQGTRDQLDRLVAAMRAGSQWSRVADIAIDEIPTLTGADAETAFSVRR</sequence>
<evidence type="ECO:0000313" key="8">
    <source>
        <dbReference type="EMBL" id="KAA8818619.1"/>
    </source>
</evidence>
<dbReference type="InterPro" id="IPR020456">
    <property type="entry name" value="Acylphosphatase"/>
</dbReference>
<dbReference type="GO" id="GO:0003998">
    <property type="term" value="F:acylphosphatase activity"/>
    <property type="evidence" value="ECO:0007669"/>
    <property type="project" value="UniProtKB-EC"/>
</dbReference>
<dbReference type="RefSeq" id="WP_150354200.1">
    <property type="nucleotide sequence ID" value="NZ_RZNZ01000014.1"/>
</dbReference>
<dbReference type="PRINTS" id="PR00112">
    <property type="entry name" value="ACYLPHPHTASE"/>
</dbReference>
<evidence type="ECO:0000256" key="3">
    <source>
        <dbReference type="ARBA" id="ARBA00015991"/>
    </source>
</evidence>
<feature type="active site" evidence="5">
    <location>
        <position position="29"/>
    </location>
</feature>
<dbReference type="Proteomes" id="UP000374630">
    <property type="component" value="Unassembled WGS sequence"/>
</dbReference>
<dbReference type="PROSITE" id="PS00151">
    <property type="entry name" value="ACYLPHOSPHATASE_2"/>
    <property type="match status" value="1"/>
</dbReference>
<evidence type="ECO:0000313" key="9">
    <source>
        <dbReference type="EMBL" id="KAA8823074.1"/>
    </source>
</evidence>
<dbReference type="PANTHER" id="PTHR47268">
    <property type="entry name" value="ACYLPHOSPHATASE"/>
    <property type="match status" value="1"/>
</dbReference>